<sequence>MYFEVKSSVHVDTLMVQLERCEDKDDVYKLRLCAFIEGVLVSKDGNIIVWPEMLKLVDDLEFFFKYSWDEQTFPKSMWSMNKDMIYYKQNIEKKKGKKLVIKKCVCPRPTEEEYFRSINDGKATLYFEMDIDDLVDDDGTRGSMFETQAKTITDVVSKKEMKELFMAQLSNLMTLLKEEAPQPQPQLEDYRLPEA</sequence>
<protein>
    <submittedName>
        <fullName evidence="1">Uncharacterized protein</fullName>
    </submittedName>
</protein>
<reference evidence="1" key="2">
    <citation type="submission" date="2021-03" db="UniProtKB">
        <authorList>
            <consortium name="EnsemblPlants"/>
        </authorList>
    </citation>
    <scope>IDENTIFICATION</scope>
</reference>
<evidence type="ECO:0000313" key="1">
    <source>
        <dbReference type="EnsemblPlants" id="cds.evm.model.01.2572"/>
    </source>
</evidence>
<evidence type="ECO:0000313" key="2">
    <source>
        <dbReference type="Proteomes" id="UP000596661"/>
    </source>
</evidence>
<keyword evidence="2" id="KW-1185">Reference proteome</keyword>
<accession>A0A803NLQ1</accession>
<reference evidence="1" key="1">
    <citation type="submission" date="2018-11" db="EMBL/GenBank/DDBJ databases">
        <authorList>
            <person name="Grassa J C."/>
        </authorList>
    </citation>
    <scope>NUCLEOTIDE SEQUENCE [LARGE SCALE GENOMIC DNA]</scope>
</reference>
<dbReference type="Gramene" id="evm.model.01.2572">
    <property type="protein sequence ID" value="cds.evm.model.01.2572"/>
    <property type="gene ID" value="evm.TU.01.2572"/>
</dbReference>
<name>A0A803NLQ1_CANSA</name>
<dbReference type="AlphaFoldDB" id="A0A803NLQ1"/>
<dbReference type="EnsemblPlants" id="evm.model.01.2572">
    <property type="protein sequence ID" value="cds.evm.model.01.2572"/>
    <property type="gene ID" value="evm.TU.01.2572"/>
</dbReference>
<organism evidence="1 2">
    <name type="scientific">Cannabis sativa</name>
    <name type="common">Hemp</name>
    <name type="synonym">Marijuana</name>
    <dbReference type="NCBI Taxonomy" id="3483"/>
    <lineage>
        <taxon>Eukaryota</taxon>
        <taxon>Viridiplantae</taxon>
        <taxon>Streptophyta</taxon>
        <taxon>Embryophyta</taxon>
        <taxon>Tracheophyta</taxon>
        <taxon>Spermatophyta</taxon>
        <taxon>Magnoliopsida</taxon>
        <taxon>eudicotyledons</taxon>
        <taxon>Gunneridae</taxon>
        <taxon>Pentapetalae</taxon>
        <taxon>rosids</taxon>
        <taxon>fabids</taxon>
        <taxon>Rosales</taxon>
        <taxon>Cannabaceae</taxon>
        <taxon>Cannabis</taxon>
    </lineage>
</organism>
<proteinExistence type="predicted"/>
<dbReference type="EMBL" id="UZAU01000073">
    <property type="status" value="NOT_ANNOTATED_CDS"/>
    <property type="molecule type" value="Genomic_DNA"/>
</dbReference>
<dbReference type="Proteomes" id="UP000596661">
    <property type="component" value="Chromosome 1"/>
</dbReference>